<dbReference type="InterPro" id="IPR001906">
    <property type="entry name" value="Terpene_synth_N"/>
</dbReference>
<dbReference type="Pfam" id="PF01397">
    <property type="entry name" value="Terpene_synth"/>
    <property type="match status" value="1"/>
</dbReference>
<dbReference type="InterPro" id="IPR008949">
    <property type="entry name" value="Isoprenoid_synthase_dom_sf"/>
</dbReference>
<organism evidence="4 5">
    <name type="scientific">Phtheirospermum japonicum</name>
    <dbReference type="NCBI Taxonomy" id="374723"/>
    <lineage>
        <taxon>Eukaryota</taxon>
        <taxon>Viridiplantae</taxon>
        <taxon>Streptophyta</taxon>
        <taxon>Embryophyta</taxon>
        <taxon>Tracheophyta</taxon>
        <taxon>Spermatophyta</taxon>
        <taxon>Magnoliopsida</taxon>
        <taxon>eudicotyledons</taxon>
        <taxon>Gunneridae</taxon>
        <taxon>Pentapetalae</taxon>
        <taxon>asterids</taxon>
        <taxon>lamiids</taxon>
        <taxon>Lamiales</taxon>
        <taxon>Orobanchaceae</taxon>
        <taxon>Orobanchaceae incertae sedis</taxon>
        <taxon>Phtheirospermum</taxon>
    </lineage>
</organism>
<dbReference type="Gene3D" id="1.50.10.130">
    <property type="entry name" value="Terpene synthase, N-terminal domain"/>
    <property type="match status" value="2"/>
</dbReference>
<dbReference type="GO" id="GO:0000287">
    <property type="term" value="F:magnesium ion binding"/>
    <property type="evidence" value="ECO:0007669"/>
    <property type="project" value="InterPro"/>
</dbReference>
<evidence type="ECO:0000313" key="4">
    <source>
        <dbReference type="EMBL" id="GFP82375.1"/>
    </source>
</evidence>
<dbReference type="InterPro" id="IPR005630">
    <property type="entry name" value="Terpene_synthase_metal-bd"/>
</dbReference>
<accession>A0A830BEI2</accession>
<dbReference type="InterPro" id="IPR034741">
    <property type="entry name" value="Terpene_cyclase-like_1_C"/>
</dbReference>
<dbReference type="AlphaFoldDB" id="A0A830BEI2"/>
<dbReference type="InterPro" id="IPR036965">
    <property type="entry name" value="Terpene_synth_N_sf"/>
</dbReference>
<dbReference type="SFLD" id="SFLDG01019">
    <property type="entry name" value="Terpene_Cyclase_Like_1_C_Termi"/>
    <property type="match status" value="1"/>
</dbReference>
<dbReference type="OrthoDB" id="1936865at2759"/>
<dbReference type="SUPFAM" id="SSF48239">
    <property type="entry name" value="Terpenoid cyclases/Protein prenyltransferases"/>
    <property type="match status" value="2"/>
</dbReference>
<dbReference type="SFLD" id="SFLDS00005">
    <property type="entry name" value="Isoprenoid_Synthase_Type_I"/>
    <property type="match status" value="1"/>
</dbReference>
<dbReference type="InterPro" id="IPR008930">
    <property type="entry name" value="Terpenoid_cyclase/PrenylTrfase"/>
</dbReference>
<dbReference type="PANTHER" id="PTHR31225:SF256">
    <property type="entry name" value="(-)-ALPHA-TERPINEOL SYNTHASE-LIKE"/>
    <property type="match status" value="1"/>
</dbReference>
<feature type="domain" description="Terpene synthase N-terminal" evidence="2">
    <location>
        <begin position="6"/>
        <end position="76"/>
    </location>
</feature>
<dbReference type="SUPFAM" id="SSF48576">
    <property type="entry name" value="Terpenoid synthases"/>
    <property type="match status" value="1"/>
</dbReference>
<gene>
    <name evidence="4" type="ORF">PHJA_000380600</name>
</gene>
<protein>
    <submittedName>
        <fullName evidence="4">(+)-epi-alpha-bisabolol synthase</fullName>
    </submittedName>
</protein>
<sequence>MVFMERTNDLFDQIEVVDLLQRLGTFYHFTDYIDRILGSLDILADGHGQNIDSNLYATVLSFRLLRQHGYKIPTAVDFQRLICRPVDRLTFLSIDRLSSRSTSFPVDRLPVDRLKSSRSTRLQILKKKPVNRAEGESILEEAKEFAAHHLKQKLKQNINKNLADEIEHALEVLFHYRMLRLESKWFIETYEKRPDMNPIMLELAKLDFNIVPAMYQDELKELSRWHTKTRLSEKMTFARDRLVECFLWTIGFTFKPCFRYCRIMSVKLGVLVTIIDDVYDVYATLDELKLFTDIVERWDINAIEQLLEYMKICFLSLFSTVNEMAYDVLIDNGFNIILQAGFVMWAELCKKYMLEAQWYYSEYKPSLNEFLSNAWVSITGLCL</sequence>
<dbReference type="Gene3D" id="1.10.600.10">
    <property type="entry name" value="Farnesyl Diphosphate Synthase"/>
    <property type="match status" value="1"/>
</dbReference>
<dbReference type="EMBL" id="BMAC01000042">
    <property type="protein sequence ID" value="GFP82375.1"/>
    <property type="molecule type" value="Genomic_DNA"/>
</dbReference>
<comment type="caution">
    <text evidence="4">The sequence shown here is derived from an EMBL/GenBank/DDBJ whole genome shotgun (WGS) entry which is preliminary data.</text>
</comment>
<name>A0A830BEI2_9LAMI</name>
<feature type="domain" description="Terpene synthase metal-binding" evidence="3">
    <location>
        <begin position="229"/>
        <end position="380"/>
    </location>
</feature>
<evidence type="ECO:0000259" key="3">
    <source>
        <dbReference type="Pfam" id="PF03936"/>
    </source>
</evidence>
<dbReference type="GO" id="GO:0016114">
    <property type="term" value="P:terpenoid biosynthetic process"/>
    <property type="evidence" value="ECO:0007669"/>
    <property type="project" value="InterPro"/>
</dbReference>
<evidence type="ECO:0000259" key="2">
    <source>
        <dbReference type="Pfam" id="PF01397"/>
    </source>
</evidence>
<dbReference type="Pfam" id="PF03936">
    <property type="entry name" value="Terpene_synth_C"/>
    <property type="match status" value="1"/>
</dbReference>
<keyword evidence="1" id="KW-0479">Metal-binding</keyword>
<evidence type="ECO:0000256" key="1">
    <source>
        <dbReference type="ARBA" id="ARBA00022723"/>
    </source>
</evidence>
<evidence type="ECO:0000313" key="5">
    <source>
        <dbReference type="Proteomes" id="UP000653305"/>
    </source>
</evidence>
<reference evidence="4" key="1">
    <citation type="submission" date="2020-07" db="EMBL/GenBank/DDBJ databases">
        <title>Ethylene signaling mediates host invasion by parasitic plants.</title>
        <authorList>
            <person name="Yoshida S."/>
        </authorList>
    </citation>
    <scope>NUCLEOTIDE SEQUENCE</scope>
    <source>
        <strain evidence="4">Okayama</strain>
    </source>
</reference>
<dbReference type="GO" id="GO:0010333">
    <property type="term" value="F:terpene synthase activity"/>
    <property type="evidence" value="ECO:0007669"/>
    <property type="project" value="InterPro"/>
</dbReference>
<dbReference type="PANTHER" id="PTHR31225">
    <property type="entry name" value="OS04G0344100 PROTEIN-RELATED"/>
    <property type="match status" value="1"/>
</dbReference>
<proteinExistence type="predicted"/>
<dbReference type="InterPro" id="IPR050148">
    <property type="entry name" value="Terpene_synthase-like"/>
</dbReference>
<keyword evidence="5" id="KW-1185">Reference proteome</keyword>
<dbReference type="Proteomes" id="UP000653305">
    <property type="component" value="Unassembled WGS sequence"/>
</dbReference>